<name>A0ABR2GTV0_9EUKA</name>
<dbReference type="PANTHER" id="PTHR24159">
    <property type="match status" value="1"/>
</dbReference>
<gene>
    <name evidence="1" type="ORF">M9Y10_036802</name>
</gene>
<dbReference type="InterPro" id="IPR002110">
    <property type="entry name" value="Ankyrin_rpt"/>
</dbReference>
<dbReference type="EMBL" id="JAPFFF010000060">
    <property type="protein sequence ID" value="KAK8837369.1"/>
    <property type="molecule type" value="Genomic_DNA"/>
</dbReference>
<dbReference type="SMART" id="SM00248">
    <property type="entry name" value="ANK"/>
    <property type="match status" value="3"/>
</dbReference>
<dbReference type="PANTHER" id="PTHR24159:SF5">
    <property type="entry name" value="ANK_REP_REGION DOMAIN-CONTAINING PROTEIN"/>
    <property type="match status" value="1"/>
</dbReference>
<dbReference type="Gene3D" id="1.25.40.20">
    <property type="entry name" value="Ankyrin repeat-containing domain"/>
    <property type="match status" value="1"/>
</dbReference>
<organism evidence="1 2">
    <name type="scientific">Tritrichomonas musculus</name>
    <dbReference type="NCBI Taxonomy" id="1915356"/>
    <lineage>
        <taxon>Eukaryota</taxon>
        <taxon>Metamonada</taxon>
        <taxon>Parabasalia</taxon>
        <taxon>Tritrichomonadida</taxon>
        <taxon>Tritrichomonadidae</taxon>
        <taxon>Tritrichomonas</taxon>
    </lineage>
</organism>
<evidence type="ECO:0008006" key="3">
    <source>
        <dbReference type="Google" id="ProtNLM"/>
    </source>
</evidence>
<keyword evidence="2" id="KW-1185">Reference proteome</keyword>
<dbReference type="Proteomes" id="UP001470230">
    <property type="component" value="Unassembled WGS sequence"/>
</dbReference>
<sequence length="690" mass="81693">MFSFAFDKLSCQPSNWEIVINSYTIKCSRKNARLISPIISKYILEQKTEDSYKISIGEFENPLFCSESDYKYFDNIFNLVPIQIDSTNKDVLKIFATKFEIKELSSLIELFENYAIQISSNQTFQVLREISNKLINITEDDFESLLQDFQNVDKDILSQEFVYNLFLTICLVRPTKIELIMSFLQKLEEITKGGQFEYFKNLIIAEYKENETINEVKFLVSYLFSPKKLESIGYGSISNRYNEFYNRFRNNMNNLNGIIQKVQGEELEEYKKTGYHPSKIYRAIKDDDIDLFIEQITSKGGEINFNDEIVPLHYERSKDIGKVYDYLDLASFYGSEKIFNYILLNVGSSLKLENRGINLALIGGNISIVQKYFENVKMNDQLMTNYLLTTIKYHHNEIFEWLYENFDHRDLNAYLLIKIAIQFSNYEALYYILTNGLDYVSLFALSLIYNQFYLSELAIKFPYELNFSSKIIKNKCFYPFLYKYNDEPPLFIVIFKNRLDFVKLIIESQKFKPNVVFEGNSPLYFAVIHNKIDIVKFFLNDKRFLNKQVVKKINLFEYAICHGFTEIGELLLNHPNIEKMSEYVLSLIHIIKKEMIDKATHFSIYNLDSIDEIKNIVKFFLKKSDDDTTQNNKNKIIKQNITYFACMLARFSDEKEFEEFLDDYKININSTEEKTILFIFFFKWNYSFII</sequence>
<reference evidence="1 2" key="1">
    <citation type="submission" date="2024-04" db="EMBL/GenBank/DDBJ databases">
        <title>Tritrichomonas musculus Genome.</title>
        <authorList>
            <person name="Alves-Ferreira E."/>
            <person name="Grigg M."/>
            <person name="Lorenzi H."/>
            <person name="Galac M."/>
        </authorList>
    </citation>
    <scope>NUCLEOTIDE SEQUENCE [LARGE SCALE GENOMIC DNA]</scope>
    <source>
        <strain evidence="1 2">EAF2021</strain>
    </source>
</reference>
<accession>A0ABR2GTV0</accession>
<dbReference type="Pfam" id="PF12796">
    <property type="entry name" value="Ank_2"/>
    <property type="match status" value="1"/>
</dbReference>
<evidence type="ECO:0000313" key="2">
    <source>
        <dbReference type="Proteomes" id="UP001470230"/>
    </source>
</evidence>
<protein>
    <recommendedName>
        <fullName evidence="3">DUF3447 domain-containing protein</fullName>
    </recommendedName>
</protein>
<comment type="caution">
    <text evidence="1">The sequence shown here is derived from an EMBL/GenBank/DDBJ whole genome shotgun (WGS) entry which is preliminary data.</text>
</comment>
<dbReference type="InterPro" id="IPR036770">
    <property type="entry name" value="Ankyrin_rpt-contain_sf"/>
</dbReference>
<evidence type="ECO:0000313" key="1">
    <source>
        <dbReference type="EMBL" id="KAK8837369.1"/>
    </source>
</evidence>
<dbReference type="SUPFAM" id="SSF48403">
    <property type="entry name" value="Ankyrin repeat"/>
    <property type="match status" value="1"/>
</dbReference>
<proteinExistence type="predicted"/>